<keyword evidence="3" id="KW-0436">Ligase</keyword>
<dbReference type="PANTHER" id="PTHR24096">
    <property type="entry name" value="LONG-CHAIN-FATTY-ACID--COA LIGASE"/>
    <property type="match status" value="1"/>
</dbReference>
<name>A0A9P8RKB6_9PEZI</name>
<evidence type="ECO:0000256" key="2">
    <source>
        <dbReference type="ARBA" id="ARBA00006432"/>
    </source>
</evidence>
<dbReference type="InterPro" id="IPR042099">
    <property type="entry name" value="ANL_N_sf"/>
</dbReference>
<dbReference type="OrthoDB" id="6509636at2759"/>
<evidence type="ECO:0000256" key="3">
    <source>
        <dbReference type="ARBA" id="ARBA00022598"/>
    </source>
</evidence>
<dbReference type="InterPro" id="IPR045851">
    <property type="entry name" value="AMP-bd_C_sf"/>
</dbReference>
<dbReference type="RefSeq" id="XP_045951419.1">
    <property type="nucleotide sequence ID" value="XM_046101014.1"/>
</dbReference>
<comment type="similarity">
    <text evidence="2">Belongs to the ATP-dependent AMP-binding enzyme family.</text>
</comment>
<dbReference type="InterPro" id="IPR020845">
    <property type="entry name" value="AMP-binding_CS"/>
</dbReference>
<dbReference type="GO" id="GO:0019748">
    <property type="term" value="P:secondary metabolic process"/>
    <property type="evidence" value="ECO:0007669"/>
    <property type="project" value="TreeGrafter"/>
</dbReference>
<protein>
    <submittedName>
        <fullName evidence="8">Uncharacterized protein</fullName>
    </submittedName>
</protein>
<keyword evidence="9" id="KW-1185">Reference proteome</keyword>
<dbReference type="Proteomes" id="UP000758603">
    <property type="component" value="Unassembled WGS sequence"/>
</dbReference>
<dbReference type="PANTHER" id="PTHR24096:SF317">
    <property type="entry name" value="ADENYLATE-FORMING ENZYME AFEA"/>
    <property type="match status" value="1"/>
</dbReference>
<dbReference type="Gene3D" id="3.30.300.30">
    <property type="match status" value="1"/>
</dbReference>
<organism evidence="8 9">
    <name type="scientific">Truncatella angustata</name>
    <dbReference type="NCBI Taxonomy" id="152316"/>
    <lineage>
        <taxon>Eukaryota</taxon>
        <taxon>Fungi</taxon>
        <taxon>Dikarya</taxon>
        <taxon>Ascomycota</taxon>
        <taxon>Pezizomycotina</taxon>
        <taxon>Sordariomycetes</taxon>
        <taxon>Xylariomycetidae</taxon>
        <taxon>Amphisphaeriales</taxon>
        <taxon>Sporocadaceae</taxon>
        <taxon>Truncatella</taxon>
    </lineage>
</organism>
<dbReference type="Pfam" id="PF00501">
    <property type="entry name" value="AMP-binding"/>
    <property type="match status" value="1"/>
</dbReference>
<keyword evidence="5" id="KW-0067">ATP-binding</keyword>
<dbReference type="GeneID" id="70129906"/>
<evidence type="ECO:0000256" key="1">
    <source>
        <dbReference type="ARBA" id="ARBA00005179"/>
    </source>
</evidence>
<evidence type="ECO:0000259" key="7">
    <source>
        <dbReference type="Pfam" id="PF13193"/>
    </source>
</evidence>
<evidence type="ECO:0000259" key="6">
    <source>
        <dbReference type="Pfam" id="PF00501"/>
    </source>
</evidence>
<reference evidence="8" key="1">
    <citation type="journal article" date="2021" name="Nat. Commun.">
        <title>Genetic determinants of endophytism in the Arabidopsis root mycobiome.</title>
        <authorList>
            <person name="Mesny F."/>
            <person name="Miyauchi S."/>
            <person name="Thiergart T."/>
            <person name="Pickel B."/>
            <person name="Atanasova L."/>
            <person name="Karlsson M."/>
            <person name="Huettel B."/>
            <person name="Barry K.W."/>
            <person name="Haridas S."/>
            <person name="Chen C."/>
            <person name="Bauer D."/>
            <person name="Andreopoulos W."/>
            <person name="Pangilinan J."/>
            <person name="LaButti K."/>
            <person name="Riley R."/>
            <person name="Lipzen A."/>
            <person name="Clum A."/>
            <person name="Drula E."/>
            <person name="Henrissat B."/>
            <person name="Kohler A."/>
            <person name="Grigoriev I.V."/>
            <person name="Martin F.M."/>
            <person name="Hacquard S."/>
        </authorList>
    </citation>
    <scope>NUCLEOTIDE SEQUENCE</scope>
    <source>
        <strain evidence="8">MPI-SDFR-AT-0073</strain>
    </source>
</reference>
<dbReference type="InterPro" id="IPR000873">
    <property type="entry name" value="AMP-dep_synth/lig_dom"/>
</dbReference>
<dbReference type="AlphaFoldDB" id="A0A9P8RKB6"/>
<dbReference type="Gene3D" id="3.40.50.12780">
    <property type="entry name" value="N-terminal domain of ligase-like"/>
    <property type="match status" value="1"/>
</dbReference>
<keyword evidence="4" id="KW-0547">Nucleotide-binding</keyword>
<sequence>MDEAFSIEELRAPFQDVVSFAFETEKIYDNEQPLYINADDPHQFLSYNLTRRYVRQMVAGLKAIGLRDGDTILVHLFNNYKYAPLFLAIVGAGGVFCATNPSLRSEMTNIVHLAQPRFIITTSDLLASLQNWIPNIELDRIILFDSQQPGELRGRATRAEIGSLKPICSLLCHGERDWKRIRDEEQAKKTPASYFLTSGTTGCPKLALLSHYSMVAHFSQIHQEVPYDVVRLACLPLFHIFGSAWALALTIRHGEPLYVMPKFDMGKYLEYVSEYNITESFLAPPVVARIKQLDSSLTRSRLASLRFVGVGGAPITAGHMHEFKSMLHDDATLSGVYGATELGTACMFRYGENDESGAVGRPLPGVKVDIRRVVPDDGCPRTLVERPIAEGEVVVSAASHMMGYKNSAESPHTDVEWYRTGDLGYMRDGKLYISGRAKEIMKVNGFQVSPTEIEATLLRHPDISDCAVTKVVRDRAEMPRAYVVRRMRTVSAAEVIEFSRRQLVSYKALTGGVVFIAKIPRLPSGKIQRHKLGEMPLESDLDRGVLGAWHPWVSIMNTFERFLDQALKTSASRWMAKLFDHGSNVRKKAYKATA</sequence>
<evidence type="ECO:0000313" key="9">
    <source>
        <dbReference type="Proteomes" id="UP000758603"/>
    </source>
</evidence>
<dbReference type="GO" id="GO:0016405">
    <property type="term" value="F:CoA-ligase activity"/>
    <property type="evidence" value="ECO:0007669"/>
    <property type="project" value="TreeGrafter"/>
</dbReference>
<evidence type="ECO:0000256" key="5">
    <source>
        <dbReference type="ARBA" id="ARBA00022840"/>
    </source>
</evidence>
<accession>A0A9P8RKB6</accession>
<dbReference type="EMBL" id="JAGPXC010000012">
    <property type="protein sequence ID" value="KAH6644905.1"/>
    <property type="molecule type" value="Genomic_DNA"/>
</dbReference>
<evidence type="ECO:0000256" key="4">
    <source>
        <dbReference type="ARBA" id="ARBA00022741"/>
    </source>
</evidence>
<evidence type="ECO:0000313" key="8">
    <source>
        <dbReference type="EMBL" id="KAH6644905.1"/>
    </source>
</evidence>
<gene>
    <name evidence="8" type="ORF">BKA67DRAFT_541903</name>
</gene>
<dbReference type="PROSITE" id="PS00455">
    <property type="entry name" value="AMP_BINDING"/>
    <property type="match status" value="1"/>
</dbReference>
<comment type="pathway">
    <text evidence="1">Secondary metabolite biosynthesis.</text>
</comment>
<dbReference type="Pfam" id="PF13193">
    <property type="entry name" value="AMP-binding_C"/>
    <property type="match status" value="1"/>
</dbReference>
<dbReference type="GO" id="GO:0005524">
    <property type="term" value="F:ATP binding"/>
    <property type="evidence" value="ECO:0007669"/>
    <property type="project" value="UniProtKB-KW"/>
</dbReference>
<proteinExistence type="inferred from homology"/>
<feature type="domain" description="AMP-binding enzyme C-terminal" evidence="7">
    <location>
        <begin position="452"/>
        <end position="526"/>
    </location>
</feature>
<dbReference type="InterPro" id="IPR025110">
    <property type="entry name" value="AMP-bd_C"/>
</dbReference>
<feature type="domain" description="AMP-dependent synthetase/ligase" evidence="6">
    <location>
        <begin position="37"/>
        <end position="404"/>
    </location>
</feature>
<comment type="caution">
    <text evidence="8">The sequence shown here is derived from an EMBL/GenBank/DDBJ whole genome shotgun (WGS) entry which is preliminary data.</text>
</comment>
<dbReference type="SUPFAM" id="SSF56801">
    <property type="entry name" value="Acetyl-CoA synthetase-like"/>
    <property type="match status" value="1"/>
</dbReference>